<feature type="region of interest" description="Disordered" evidence="9">
    <location>
        <begin position="231"/>
        <end position="354"/>
    </location>
</feature>
<dbReference type="PANTHER" id="PTHR24421">
    <property type="entry name" value="NITRATE/NITRITE SENSOR PROTEIN NARX-RELATED"/>
    <property type="match status" value="1"/>
</dbReference>
<evidence type="ECO:0000256" key="2">
    <source>
        <dbReference type="ARBA" id="ARBA00012438"/>
    </source>
</evidence>
<keyword evidence="5" id="KW-0547">Nucleotide-binding</keyword>
<feature type="compositionally biased region" description="Basic residues" evidence="9">
    <location>
        <begin position="285"/>
        <end position="294"/>
    </location>
</feature>
<keyword evidence="4" id="KW-0808">Transferase</keyword>
<feature type="transmembrane region" description="Helical" evidence="10">
    <location>
        <begin position="53"/>
        <end position="71"/>
    </location>
</feature>
<sequence length="441" mass="46841">MFLTGRPPRPGLVLAERPRHTGPVVDLLVIVLCIGFDLVMSGFPTELRAGGHLPVWVVPVATTVVYAALYWRNRRPTAVFTVLWAFSLLSALLVADFIPFVGLFMALLAAGRHLPRRVSVGFVAIALAPFAVNTVNAQQHTHASVASSLLVFLVWVVLAVGFWLVGYRERRVRTRHQEAEERLTAEAHRAVAAERQRIARELHDSLAHSITAMTLQAAGASSLLALPAATGAGVRVSPRPTLPPPPRARPTPCPTHGSRGPSARSRPRGPRPCVSCTGCSGAAHAGHHRGRRRPGLPGSTPAGGPRTVARGQPGGRAAGRARHRGDARPAGPERRPRRLPRRPGGAGQRHEARRPGATCGVYLVWTPDTVSLRVRTTAGFVSEGERLASGGFGLVGLAERVELVGGTFEAGPVEGGFITSATLPTRDAGSGEIPVVREELA</sequence>
<evidence type="ECO:0000313" key="12">
    <source>
        <dbReference type="EMBL" id="GMA21436.1"/>
    </source>
</evidence>
<feature type="transmembrane region" description="Helical" evidence="10">
    <location>
        <begin position="20"/>
        <end position="41"/>
    </location>
</feature>
<dbReference type="PANTHER" id="PTHR24421:SF10">
    <property type="entry name" value="NITRATE_NITRITE SENSOR PROTEIN NARQ"/>
    <property type="match status" value="1"/>
</dbReference>
<keyword evidence="3" id="KW-0597">Phosphoprotein</keyword>
<evidence type="ECO:0000256" key="6">
    <source>
        <dbReference type="ARBA" id="ARBA00022777"/>
    </source>
</evidence>
<protein>
    <recommendedName>
        <fullName evidence="2">histidine kinase</fullName>
        <ecNumber evidence="2">2.7.13.3</ecNumber>
    </recommendedName>
</protein>
<evidence type="ECO:0000256" key="3">
    <source>
        <dbReference type="ARBA" id="ARBA00022553"/>
    </source>
</evidence>
<evidence type="ECO:0000259" key="11">
    <source>
        <dbReference type="Pfam" id="PF07730"/>
    </source>
</evidence>
<keyword evidence="6" id="KW-0418">Kinase</keyword>
<dbReference type="Proteomes" id="UP001157109">
    <property type="component" value="Unassembled WGS sequence"/>
</dbReference>
<evidence type="ECO:0000256" key="10">
    <source>
        <dbReference type="SAM" id="Phobius"/>
    </source>
</evidence>
<dbReference type="Pfam" id="PF07730">
    <property type="entry name" value="HisKA_3"/>
    <property type="match status" value="1"/>
</dbReference>
<keyword evidence="7" id="KW-0067">ATP-binding</keyword>
<keyword evidence="10" id="KW-1133">Transmembrane helix</keyword>
<keyword evidence="10" id="KW-0472">Membrane</keyword>
<dbReference type="EC" id="2.7.13.3" evidence="2"/>
<dbReference type="EMBL" id="BSUJ01000001">
    <property type="protein sequence ID" value="GMA21436.1"/>
    <property type="molecule type" value="Genomic_DNA"/>
</dbReference>
<feature type="domain" description="Signal transduction histidine kinase subgroup 3 dimerisation and phosphoacceptor" evidence="11">
    <location>
        <begin position="194"/>
        <end position="225"/>
    </location>
</feature>
<evidence type="ECO:0000313" key="13">
    <source>
        <dbReference type="Proteomes" id="UP001157109"/>
    </source>
</evidence>
<dbReference type="InterPro" id="IPR036890">
    <property type="entry name" value="HATPase_C_sf"/>
</dbReference>
<feature type="compositionally biased region" description="Low complexity" evidence="9">
    <location>
        <begin position="254"/>
        <end position="264"/>
    </location>
</feature>
<dbReference type="Gene3D" id="3.30.565.10">
    <property type="entry name" value="Histidine kinase-like ATPase, C-terminal domain"/>
    <property type="match status" value="1"/>
</dbReference>
<comment type="catalytic activity">
    <reaction evidence="1">
        <text>ATP + protein L-histidine = ADP + protein N-phospho-L-histidine.</text>
        <dbReference type="EC" id="2.7.13.3"/>
    </reaction>
</comment>
<feature type="transmembrane region" description="Helical" evidence="10">
    <location>
        <begin position="143"/>
        <end position="165"/>
    </location>
</feature>
<evidence type="ECO:0000256" key="4">
    <source>
        <dbReference type="ARBA" id="ARBA00022679"/>
    </source>
</evidence>
<feature type="compositionally biased region" description="Basic and acidic residues" evidence="9">
    <location>
        <begin position="324"/>
        <end position="334"/>
    </location>
</feature>
<name>A0ABQ6HTP4_9MICO</name>
<comment type="caution">
    <text evidence="12">The sequence shown here is derived from an EMBL/GenBank/DDBJ whole genome shotgun (WGS) entry which is preliminary data.</text>
</comment>
<dbReference type="InterPro" id="IPR011712">
    <property type="entry name" value="Sig_transdc_His_kin_sub3_dim/P"/>
</dbReference>
<feature type="compositionally biased region" description="Pro residues" evidence="9">
    <location>
        <begin position="240"/>
        <end position="253"/>
    </location>
</feature>
<dbReference type="CDD" id="cd16917">
    <property type="entry name" value="HATPase_UhpB-NarQ-NarX-like"/>
    <property type="match status" value="1"/>
</dbReference>
<evidence type="ECO:0000256" key="5">
    <source>
        <dbReference type="ARBA" id="ARBA00022741"/>
    </source>
</evidence>
<feature type="transmembrane region" description="Helical" evidence="10">
    <location>
        <begin position="83"/>
        <end position="108"/>
    </location>
</feature>
<feature type="transmembrane region" description="Helical" evidence="10">
    <location>
        <begin position="120"/>
        <end position="137"/>
    </location>
</feature>
<evidence type="ECO:0000256" key="7">
    <source>
        <dbReference type="ARBA" id="ARBA00022840"/>
    </source>
</evidence>
<accession>A0ABQ6HTP4</accession>
<evidence type="ECO:0000256" key="1">
    <source>
        <dbReference type="ARBA" id="ARBA00000085"/>
    </source>
</evidence>
<dbReference type="Gene3D" id="1.20.5.1930">
    <property type="match status" value="1"/>
</dbReference>
<evidence type="ECO:0000256" key="8">
    <source>
        <dbReference type="ARBA" id="ARBA00023012"/>
    </source>
</evidence>
<organism evidence="12 13">
    <name type="scientific">Arsenicicoccus piscis</name>
    <dbReference type="NCBI Taxonomy" id="673954"/>
    <lineage>
        <taxon>Bacteria</taxon>
        <taxon>Bacillati</taxon>
        <taxon>Actinomycetota</taxon>
        <taxon>Actinomycetes</taxon>
        <taxon>Micrococcales</taxon>
        <taxon>Intrasporangiaceae</taxon>
        <taxon>Arsenicicoccus</taxon>
    </lineage>
</organism>
<reference evidence="13" key="1">
    <citation type="journal article" date="2019" name="Int. J. Syst. Evol. Microbiol.">
        <title>The Global Catalogue of Microorganisms (GCM) 10K type strain sequencing project: providing services to taxonomists for standard genome sequencing and annotation.</title>
        <authorList>
            <consortium name="The Broad Institute Genomics Platform"/>
            <consortium name="The Broad Institute Genome Sequencing Center for Infectious Disease"/>
            <person name="Wu L."/>
            <person name="Ma J."/>
        </authorList>
    </citation>
    <scope>NUCLEOTIDE SEQUENCE [LARGE SCALE GENOMIC DNA]</scope>
    <source>
        <strain evidence="13">NBRC 105830</strain>
    </source>
</reference>
<dbReference type="InterPro" id="IPR050482">
    <property type="entry name" value="Sensor_HK_TwoCompSys"/>
</dbReference>
<gene>
    <name evidence="12" type="ORF">GCM10025862_34570</name>
</gene>
<keyword evidence="10" id="KW-0812">Transmembrane</keyword>
<keyword evidence="8" id="KW-0902">Two-component regulatory system</keyword>
<proteinExistence type="predicted"/>
<evidence type="ECO:0000256" key="9">
    <source>
        <dbReference type="SAM" id="MobiDB-lite"/>
    </source>
</evidence>
<keyword evidence="13" id="KW-1185">Reference proteome</keyword>